<evidence type="ECO:0000313" key="1">
    <source>
        <dbReference type="EMBL" id="MER2999476.1"/>
    </source>
</evidence>
<evidence type="ECO:0008006" key="3">
    <source>
        <dbReference type="Google" id="ProtNLM"/>
    </source>
</evidence>
<comment type="caution">
    <text evidence="1">The sequence shown here is derived from an EMBL/GenBank/DDBJ whole genome shotgun (WGS) entry which is preliminary data.</text>
</comment>
<evidence type="ECO:0000313" key="2">
    <source>
        <dbReference type="Proteomes" id="UP001476807"/>
    </source>
</evidence>
<dbReference type="EMBL" id="JBEOKT010000024">
    <property type="protein sequence ID" value="MER2999476.1"/>
    <property type="molecule type" value="Genomic_DNA"/>
</dbReference>
<proteinExistence type="predicted"/>
<dbReference type="Proteomes" id="UP001476807">
    <property type="component" value="Unassembled WGS sequence"/>
</dbReference>
<reference evidence="1 2" key="1">
    <citation type="submission" date="2024-06" db="EMBL/GenBank/DDBJ databases">
        <title>Pontibacter populi HYL7-15.</title>
        <authorList>
            <person name="Kim M.K."/>
        </authorList>
    </citation>
    <scope>NUCLEOTIDE SEQUENCE [LARGE SCALE GENOMIC DNA]</scope>
    <source>
        <strain evidence="1 2">HYL7-15</strain>
    </source>
</reference>
<organism evidence="1 2">
    <name type="scientific">Pontibacter populi</name>
    <dbReference type="NCBI Taxonomy" id="890055"/>
    <lineage>
        <taxon>Bacteria</taxon>
        <taxon>Pseudomonadati</taxon>
        <taxon>Bacteroidota</taxon>
        <taxon>Cytophagia</taxon>
        <taxon>Cytophagales</taxon>
        <taxon>Hymenobacteraceae</taxon>
        <taxon>Pontibacter</taxon>
    </lineage>
</organism>
<keyword evidence="2" id="KW-1185">Reference proteome</keyword>
<sequence>MPASISVEKPAVIKANAKFMGRAAVKAAVKMPLLDKNGYHTLVAETGSAQPELLKPILKSTNLMSVKSGSLQSASVSVTLKRSNASGTMRVLYQNFKIELLSESEGNEQSLGKKIISKAANKLAIKSDNPEDGEKPRTGKIYVTRKKIHSFFTYWKDCLASVFLSSIGLKALSEK</sequence>
<protein>
    <recommendedName>
        <fullName evidence="3">DUF4468 domain-containing protein</fullName>
    </recommendedName>
</protein>
<name>A0ABV1RYK4_9BACT</name>
<accession>A0ABV1RYK4</accession>
<gene>
    <name evidence="1" type="ORF">ABS362_18135</name>
</gene>
<dbReference type="RefSeq" id="WP_350414293.1">
    <property type="nucleotide sequence ID" value="NZ_JBEOKT010000024.1"/>
</dbReference>